<sequence>MGAARGEAPGPRGDAQLSRADRQEGFVRRSALQRKTPLRNRAPMARNPMQKRRKTAQKASSDARWRSERYLAFVRSLPCCACGGCATDAHHVVGLHWGLSGMGTTAPDSFAMPVCRECHQAIHASPEMQTRQPGWLTDTINRGLDHFTDDPIVGDLADALEFIAAKEDAHG</sequence>
<evidence type="ECO:0000256" key="1">
    <source>
        <dbReference type="SAM" id="MobiDB-lite"/>
    </source>
</evidence>
<organism evidence="2 3">
    <name type="scientific">Halomonas litopenaei</name>
    <dbReference type="NCBI Taxonomy" id="2109328"/>
    <lineage>
        <taxon>Bacteria</taxon>
        <taxon>Pseudomonadati</taxon>
        <taxon>Pseudomonadota</taxon>
        <taxon>Gammaproteobacteria</taxon>
        <taxon>Oceanospirillales</taxon>
        <taxon>Halomonadaceae</taxon>
        <taxon>Halomonas</taxon>
    </lineage>
</organism>
<dbReference type="Pfam" id="PF06147">
    <property type="entry name" value="DUF968"/>
    <property type="match status" value="1"/>
</dbReference>
<feature type="compositionally biased region" description="Low complexity" evidence="1">
    <location>
        <begin position="1"/>
        <end position="15"/>
    </location>
</feature>
<dbReference type="CDD" id="cd00085">
    <property type="entry name" value="HNHc"/>
    <property type="match status" value="1"/>
</dbReference>
<feature type="region of interest" description="Disordered" evidence="1">
    <location>
        <begin position="1"/>
        <end position="63"/>
    </location>
</feature>
<dbReference type="Gene3D" id="3.30.50.20">
    <property type="entry name" value="prophage-derive protein ybcO"/>
    <property type="match status" value="1"/>
</dbReference>
<accession>A0ABX5ITF6</accession>
<reference evidence="2 3" key="1">
    <citation type="submission" date="2018-03" db="EMBL/GenBank/DDBJ databases">
        <authorList>
            <person name="Zhou J."/>
            <person name="Li X."/>
            <person name="Xue M."/>
            <person name="Yin J."/>
        </authorList>
    </citation>
    <scope>NUCLEOTIDE SEQUENCE [LARGE SCALE GENOMIC DNA]</scope>
    <source>
        <strain evidence="2 3">SYSU ZJ2214</strain>
    </source>
</reference>
<name>A0ABX5ITF6_9GAMM</name>
<evidence type="ECO:0000313" key="2">
    <source>
        <dbReference type="EMBL" id="PTL93451.1"/>
    </source>
</evidence>
<dbReference type="EMBL" id="PXNS01000009">
    <property type="protein sequence ID" value="PTL93451.1"/>
    <property type="molecule type" value="Genomic_DNA"/>
</dbReference>
<protein>
    <recommendedName>
        <fullName evidence="4">DUF968 domain-containing protein</fullName>
    </recommendedName>
</protein>
<keyword evidence="3" id="KW-1185">Reference proteome</keyword>
<dbReference type="InterPro" id="IPR010373">
    <property type="entry name" value="DUF968"/>
</dbReference>
<proteinExistence type="predicted"/>
<evidence type="ECO:0000313" key="3">
    <source>
        <dbReference type="Proteomes" id="UP000241895"/>
    </source>
</evidence>
<dbReference type="InterPro" id="IPR003615">
    <property type="entry name" value="HNH_nuc"/>
</dbReference>
<evidence type="ECO:0008006" key="4">
    <source>
        <dbReference type="Google" id="ProtNLM"/>
    </source>
</evidence>
<gene>
    <name evidence="2" type="ORF">C6W88_15680</name>
</gene>
<dbReference type="Proteomes" id="UP000241895">
    <property type="component" value="Unassembled WGS sequence"/>
</dbReference>
<comment type="caution">
    <text evidence="2">The sequence shown here is derived from an EMBL/GenBank/DDBJ whole genome shotgun (WGS) entry which is preliminary data.</text>
</comment>